<evidence type="ECO:0000313" key="3">
    <source>
        <dbReference type="Proteomes" id="UP000199754"/>
    </source>
</evidence>
<dbReference type="AlphaFoldDB" id="A0A221K437"/>
<accession>A0A221K437</accession>
<evidence type="ECO:0000256" key="1">
    <source>
        <dbReference type="SAM" id="MobiDB-lite"/>
    </source>
</evidence>
<evidence type="ECO:0000313" key="2">
    <source>
        <dbReference type="EMBL" id="ASM73633.1"/>
    </source>
</evidence>
<sequence>MQHPVELNSVIYNATTQSFEALVTVHAPQGARKYACAIDAPITMTYANAASGLATQALRRHAGPHGLSSSSTLTDAQNRARAGKFQTRQNVKMNPIAMLRRLAA</sequence>
<feature type="region of interest" description="Disordered" evidence="1">
    <location>
        <begin position="60"/>
        <end position="87"/>
    </location>
</feature>
<name>A0A221K437_9RHOB</name>
<dbReference type="Proteomes" id="UP000199754">
    <property type="component" value="Chromosome"/>
</dbReference>
<feature type="compositionally biased region" description="Polar residues" evidence="1">
    <location>
        <begin position="67"/>
        <end position="77"/>
    </location>
</feature>
<dbReference type="EMBL" id="CP022415">
    <property type="protein sequence ID" value="ASM73633.1"/>
    <property type="molecule type" value="Genomic_DNA"/>
</dbReference>
<reference evidence="2 3" key="1">
    <citation type="submission" date="2017-07" db="EMBL/GenBank/DDBJ databases">
        <title>Genome Sequence of Sulfitobacter pseudonitzschiae Strain SMR1 Isolated from a culture of the Diatom Skeletonema marinoi.</title>
        <authorList>
            <person name="Topel M."/>
            <person name="Pinder M.I.M."/>
            <person name="Johansson O.N."/>
            <person name="Kourtchenko O."/>
            <person name="Godhe A."/>
            <person name="Clarke A.K."/>
        </authorList>
    </citation>
    <scope>NUCLEOTIDE SEQUENCE [LARGE SCALE GENOMIC DNA]</scope>
    <source>
        <strain evidence="2 3">SMR1</strain>
    </source>
</reference>
<proteinExistence type="predicted"/>
<protein>
    <submittedName>
        <fullName evidence="2">Orotidine 5-phosphate decarboxylase</fullName>
    </submittedName>
</protein>
<gene>
    <name evidence="2" type="ORF">SULPSESMR1_02851</name>
</gene>
<keyword evidence="3" id="KW-1185">Reference proteome</keyword>
<organism evidence="2 3">
    <name type="scientific">Pseudosulfitobacter pseudonitzschiae</name>
    <dbReference type="NCBI Taxonomy" id="1402135"/>
    <lineage>
        <taxon>Bacteria</taxon>
        <taxon>Pseudomonadati</taxon>
        <taxon>Pseudomonadota</taxon>
        <taxon>Alphaproteobacteria</taxon>
        <taxon>Rhodobacterales</taxon>
        <taxon>Roseobacteraceae</taxon>
        <taxon>Pseudosulfitobacter</taxon>
    </lineage>
</organism>
<dbReference type="KEGG" id="spse:SULPSESMR1_02851"/>